<organism evidence="3 4">
    <name type="scientific">Aspergillus nanangensis</name>
    <dbReference type="NCBI Taxonomy" id="2582783"/>
    <lineage>
        <taxon>Eukaryota</taxon>
        <taxon>Fungi</taxon>
        <taxon>Dikarya</taxon>
        <taxon>Ascomycota</taxon>
        <taxon>Pezizomycotina</taxon>
        <taxon>Eurotiomycetes</taxon>
        <taxon>Eurotiomycetidae</taxon>
        <taxon>Eurotiales</taxon>
        <taxon>Aspergillaceae</taxon>
        <taxon>Aspergillus</taxon>
        <taxon>Aspergillus subgen. Circumdati</taxon>
    </lineage>
</organism>
<proteinExistence type="predicted"/>
<keyword evidence="1" id="KW-0175">Coiled coil</keyword>
<evidence type="ECO:0000313" key="3">
    <source>
        <dbReference type="EMBL" id="KAF9885038.1"/>
    </source>
</evidence>
<evidence type="ECO:0000313" key="4">
    <source>
        <dbReference type="Proteomes" id="UP001194746"/>
    </source>
</evidence>
<dbReference type="Proteomes" id="UP001194746">
    <property type="component" value="Unassembled WGS sequence"/>
</dbReference>
<reference evidence="3" key="2">
    <citation type="submission" date="2020-02" db="EMBL/GenBank/DDBJ databases">
        <authorList>
            <person name="Gilchrist C.L.M."/>
            <person name="Chooi Y.-H."/>
        </authorList>
    </citation>
    <scope>NUCLEOTIDE SEQUENCE</scope>
    <source>
        <strain evidence="3">MST-FP2251</strain>
    </source>
</reference>
<dbReference type="PANTHER" id="PTHR37012:SF2">
    <property type="entry name" value="BZIP DOMAIN-CONTAINING PROTEIN-RELATED"/>
    <property type="match status" value="1"/>
</dbReference>
<dbReference type="EMBL" id="VCAU01000105">
    <property type="protein sequence ID" value="KAF9885038.1"/>
    <property type="molecule type" value="Genomic_DNA"/>
</dbReference>
<accession>A0AAD4CEZ0</accession>
<reference evidence="3" key="1">
    <citation type="journal article" date="2019" name="Beilstein J. Org. Chem.">
        <title>Nanangenines: drimane sesquiterpenoids as the dominant metabolite cohort of a novel Australian fungus, Aspergillus nanangensis.</title>
        <authorList>
            <person name="Lacey H.J."/>
            <person name="Gilchrist C.L.M."/>
            <person name="Crombie A."/>
            <person name="Kalaitzis J.A."/>
            <person name="Vuong D."/>
            <person name="Rutledge P.J."/>
            <person name="Turner P."/>
            <person name="Pitt J.I."/>
            <person name="Lacey E."/>
            <person name="Chooi Y.H."/>
            <person name="Piggott A.M."/>
        </authorList>
    </citation>
    <scope>NUCLEOTIDE SEQUENCE</scope>
    <source>
        <strain evidence="3">MST-FP2251</strain>
    </source>
</reference>
<feature type="coiled-coil region" evidence="1">
    <location>
        <begin position="45"/>
        <end position="72"/>
    </location>
</feature>
<evidence type="ECO:0008006" key="5">
    <source>
        <dbReference type="Google" id="ProtNLM"/>
    </source>
</evidence>
<evidence type="ECO:0000256" key="2">
    <source>
        <dbReference type="SAM" id="MobiDB-lite"/>
    </source>
</evidence>
<dbReference type="InterPro" id="IPR021833">
    <property type="entry name" value="DUF3425"/>
</dbReference>
<keyword evidence="4" id="KW-1185">Reference proteome</keyword>
<dbReference type="CDD" id="cd14688">
    <property type="entry name" value="bZIP_YAP"/>
    <property type="match status" value="1"/>
</dbReference>
<comment type="caution">
    <text evidence="3">The sequence shown here is derived from an EMBL/GenBank/DDBJ whole genome shotgun (WGS) entry which is preliminary data.</text>
</comment>
<protein>
    <recommendedName>
        <fullName evidence="5">BZIP domain-containing protein</fullName>
    </recommendedName>
</protein>
<dbReference type="Pfam" id="PF11905">
    <property type="entry name" value="DUF3425"/>
    <property type="match status" value="1"/>
</dbReference>
<dbReference type="PANTHER" id="PTHR37012">
    <property type="entry name" value="B-ZIP TRANSCRIPTION FACTOR (EUROFUNG)-RELATED"/>
    <property type="match status" value="1"/>
</dbReference>
<evidence type="ECO:0000256" key="1">
    <source>
        <dbReference type="SAM" id="Coils"/>
    </source>
</evidence>
<gene>
    <name evidence="3" type="ORF">FE257_000769</name>
</gene>
<name>A0AAD4CEZ0_ASPNN</name>
<feature type="compositionally biased region" description="Polar residues" evidence="2">
    <location>
        <begin position="80"/>
        <end position="96"/>
    </location>
</feature>
<sequence>MTHTVDPSNMQRRVNINTSRRVSHLTNAEVQKKRAIDRDNQRHHRAKTKAYIKTLETQVAELTRQLQDAHSQLLERGDSPGSQKCSTTPGDLLSSSSISTLYDQESATDQDTPTVQYQSSSFNNPTELECEAHSLLNTLPLVLVPGITLSPLEVTQGFSRLELSLSNHIASDIGAKEQAGFHLGLEHNNDGTLSWDSMIDQQTLPDVPNWQLLPLHLPPSTKLDEVIVNTVNAWKSALQLGHQEAELSEATFPSISSLLNRGNEAQHLRPLSVVVADQVGRSPLTSVAERLGFMYILSHLIRWLVCRTKQTYDSLPDFLKPTHLQQTVPHPVWVDTITWPEARDCIIRGDMNWGDFDVFRELTGKSMSVGWPYSDSDAVLESGDGQLLTLNPVFVSHISNVNNWQVGLEVADRFPFMLPFCRI</sequence>
<feature type="region of interest" description="Disordered" evidence="2">
    <location>
        <begin position="102"/>
        <end position="121"/>
    </location>
</feature>
<feature type="region of interest" description="Disordered" evidence="2">
    <location>
        <begin position="72"/>
        <end position="96"/>
    </location>
</feature>
<dbReference type="AlphaFoldDB" id="A0AAD4CEZ0"/>